<dbReference type="Proteomes" id="UP000242188">
    <property type="component" value="Unassembled WGS sequence"/>
</dbReference>
<feature type="signal peptide" evidence="5">
    <location>
        <begin position="1"/>
        <end position="23"/>
    </location>
</feature>
<feature type="domain" description="UMOD/GP2/OIT3-like D8C" evidence="6">
    <location>
        <begin position="75"/>
        <end position="147"/>
    </location>
</feature>
<evidence type="ECO:0000313" key="8">
    <source>
        <dbReference type="Proteomes" id="UP000242188"/>
    </source>
</evidence>
<dbReference type="Pfam" id="PF23283">
    <property type="entry name" value="D8C_UMOD"/>
    <property type="match status" value="1"/>
</dbReference>
<protein>
    <submittedName>
        <fullName evidence="7">Uromodulin</fullName>
    </submittedName>
</protein>
<feature type="region of interest" description="Disordered" evidence="3">
    <location>
        <begin position="184"/>
        <end position="207"/>
    </location>
</feature>
<keyword evidence="4" id="KW-0812">Transmembrane</keyword>
<feature type="transmembrane region" description="Helical" evidence="4">
    <location>
        <begin position="210"/>
        <end position="234"/>
    </location>
</feature>
<evidence type="ECO:0000256" key="2">
    <source>
        <dbReference type="ARBA" id="ARBA00023157"/>
    </source>
</evidence>
<evidence type="ECO:0000256" key="3">
    <source>
        <dbReference type="SAM" id="MobiDB-lite"/>
    </source>
</evidence>
<feature type="chain" id="PRO_5013210736" evidence="5">
    <location>
        <begin position="24"/>
        <end position="302"/>
    </location>
</feature>
<keyword evidence="4" id="KW-1133">Transmembrane helix</keyword>
<keyword evidence="1 5" id="KW-0732">Signal</keyword>
<reference evidence="7 8" key="1">
    <citation type="journal article" date="2017" name="Nat. Ecol. Evol.">
        <title>Scallop genome provides insights into evolution of bilaterian karyotype and development.</title>
        <authorList>
            <person name="Wang S."/>
            <person name="Zhang J."/>
            <person name="Jiao W."/>
            <person name="Li J."/>
            <person name="Xun X."/>
            <person name="Sun Y."/>
            <person name="Guo X."/>
            <person name="Huan P."/>
            <person name="Dong B."/>
            <person name="Zhang L."/>
            <person name="Hu X."/>
            <person name="Sun X."/>
            <person name="Wang J."/>
            <person name="Zhao C."/>
            <person name="Wang Y."/>
            <person name="Wang D."/>
            <person name="Huang X."/>
            <person name="Wang R."/>
            <person name="Lv J."/>
            <person name="Li Y."/>
            <person name="Zhang Z."/>
            <person name="Liu B."/>
            <person name="Lu W."/>
            <person name="Hui Y."/>
            <person name="Liang J."/>
            <person name="Zhou Z."/>
            <person name="Hou R."/>
            <person name="Li X."/>
            <person name="Liu Y."/>
            <person name="Li H."/>
            <person name="Ning X."/>
            <person name="Lin Y."/>
            <person name="Zhao L."/>
            <person name="Xing Q."/>
            <person name="Dou J."/>
            <person name="Li Y."/>
            <person name="Mao J."/>
            <person name="Guo H."/>
            <person name="Dou H."/>
            <person name="Li T."/>
            <person name="Mu C."/>
            <person name="Jiang W."/>
            <person name="Fu Q."/>
            <person name="Fu X."/>
            <person name="Miao Y."/>
            <person name="Liu J."/>
            <person name="Yu Q."/>
            <person name="Li R."/>
            <person name="Liao H."/>
            <person name="Li X."/>
            <person name="Kong Y."/>
            <person name="Jiang Z."/>
            <person name="Chourrout D."/>
            <person name="Li R."/>
            <person name="Bao Z."/>
        </authorList>
    </citation>
    <scope>NUCLEOTIDE SEQUENCE [LARGE SCALE GENOMIC DNA]</scope>
    <source>
        <strain evidence="7 8">PY_sf001</strain>
    </source>
</reference>
<gene>
    <name evidence="7" type="ORF">KP79_PYT19986</name>
</gene>
<comment type="caution">
    <text evidence="7">The sequence shown here is derived from an EMBL/GenBank/DDBJ whole genome shotgun (WGS) entry which is preliminary data.</text>
</comment>
<evidence type="ECO:0000256" key="4">
    <source>
        <dbReference type="SAM" id="Phobius"/>
    </source>
</evidence>
<dbReference type="PROSITE" id="PS51257">
    <property type="entry name" value="PROKAR_LIPOPROTEIN"/>
    <property type="match status" value="1"/>
</dbReference>
<evidence type="ECO:0000313" key="7">
    <source>
        <dbReference type="EMBL" id="OWF40552.1"/>
    </source>
</evidence>
<dbReference type="EMBL" id="NEDP02005460">
    <property type="protein sequence ID" value="OWF40552.1"/>
    <property type="molecule type" value="Genomic_DNA"/>
</dbReference>
<proteinExistence type="predicted"/>
<evidence type="ECO:0000259" key="6">
    <source>
        <dbReference type="Pfam" id="PF23283"/>
    </source>
</evidence>
<evidence type="ECO:0000256" key="1">
    <source>
        <dbReference type="ARBA" id="ARBA00022729"/>
    </source>
</evidence>
<accession>A0A210PVR4</accession>
<dbReference type="STRING" id="6573.A0A210PVR4"/>
<keyword evidence="4" id="KW-0472">Membrane</keyword>
<sequence length="302" mass="32516">MTEKLSWYPLCVIVACLVLPASCEDGPSFCFQNDPCQIALHTLDVYGRSTACPYYGKNGQCDSSLTERWYRVDLPMVTTCPDINSCGTSYPVWLNGTLPTNGTVTRKACMRGYTSCCEKEYTIVLKKCTTFMAYCLQHTTGCAERYCFGSSGFCPVPTISNAPVTLTSISTGVITSISSFTDDNSPPTIFPTPTTPATNTSPGDTPSDPAALVGGTIGGVLALAVICGIIYALWKLYRNLNKSGGGSEKKTRKEKDQNPYCDVRDIVSDSAQYSTVDISTMEAVHTYTGLSQPNQGMPVSVS</sequence>
<evidence type="ECO:0000256" key="5">
    <source>
        <dbReference type="SAM" id="SignalP"/>
    </source>
</evidence>
<keyword evidence="8" id="KW-1185">Reference proteome</keyword>
<organism evidence="7 8">
    <name type="scientific">Mizuhopecten yessoensis</name>
    <name type="common">Japanese scallop</name>
    <name type="synonym">Patinopecten yessoensis</name>
    <dbReference type="NCBI Taxonomy" id="6573"/>
    <lineage>
        <taxon>Eukaryota</taxon>
        <taxon>Metazoa</taxon>
        <taxon>Spiralia</taxon>
        <taxon>Lophotrochozoa</taxon>
        <taxon>Mollusca</taxon>
        <taxon>Bivalvia</taxon>
        <taxon>Autobranchia</taxon>
        <taxon>Pteriomorphia</taxon>
        <taxon>Pectinida</taxon>
        <taxon>Pectinoidea</taxon>
        <taxon>Pectinidae</taxon>
        <taxon>Mizuhopecten</taxon>
    </lineage>
</organism>
<dbReference type="OrthoDB" id="10043005at2759"/>
<name>A0A210PVR4_MIZYE</name>
<dbReference type="AlphaFoldDB" id="A0A210PVR4"/>
<dbReference type="InterPro" id="IPR057774">
    <property type="entry name" value="D8C_UMOD/GP2/OIT3-like"/>
</dbReference>
<keyword evidence="2" id="KW-1015">Disulfide bond</keyword>